<dbReference type="KEGG" id="psco:LY89DRAFT_698094"/>
<feature type="domain" description="Glucose-methanol-choline oxidoreductase N-terminal" evidence="7">
    <location>
        <begin position="302"/>
        <end position="316"/>
    </location>
</feature>
<dbReference type="InterPro" id="IPR012132">
    <property type="entry name" value="GMC_OxRdtase"/>
</dbReference>
<evidence type="ECO:0000256" key="6">
    <source>
        <dbReference type="SAM" id="MobiDB-lite"/>
    </source>
</evidence>
<reference evidence="8 9" key="1">
    <citation type="submission" date="2015-10" db="EMBL/GenBank/DDBJ databases">
        <title>Full genome of DAOMC 229536 Phialocephala scopiformis, a fungal endophyte of spruce producing the potent anti-insectan compound rugulosin.</title>
        <authorList>
            <consortium name="DOE Joint Genome Institute"/>
            <person name="Walker A.K."/>
            <person name="Frasz S.L."/>
            <person name="Seifert K.A."/>
            <person name="Miller J.D."/>
            <person name="Mondo S.J."/>
            <person name="Labutti K."/>
            <person name="Lipzen A."/>
            <person name="Dockter R."/>
            <person name="Kennedy M."/>
            <person name="Grigoriev I.V."/>
            <person name="Spatafora J.W."/>
        </authorList>
    </citation>
    <scope>NUCLEOTIDE SEQUENCE [LARGE SCALE GENOMIC DNA]</scope>
    <source>
        <strain evidence="8 9">CBS 120377</strain>
    </source>
</reference>
<keyword evidence="4 5" id="KW-0274">FAD</keyword>
<dbReference type="PROSITE" id="PS00624">
    <property type="entry name" value="GMC_OXRED_2"/>
    <property type="match status" value="1"/>
</dbReference>
<evidence type="ECO:0000256" key="2">
    <source>
        <dbReference type="ARBA" id="ARBA00010790"/>
    </source>
</evidence>
<dbReference type="Gene3D" id="3.30.560.10">
    <property type="entry name" value="Glucose Oxidase, domain 3"/>
    <property type="match status" value="1"/>
</dbReference>
<organism evidence="8 9">
    <name type="scientific">Mollisia scopiformis</name>
    <name type="common">Conifer needle endophyte fungus</name>
    <name type="synonym">Phialocephala scopiformis</name>
    <dbReference type="NCBI Taxonomy" id="149040"/>
    <lineage>
        <taxon>Eukaryota</taxon>
        <taxon>Fungi</taxon>
        <taxon>Dikarya</taxon>
        <taxon>Ascomycota</taxon>
        <taxon>Pezizomycotina</taxon>
        <taxon>Leotiomycetes</taxon>
        <taxon>Helotiales</taxon>
        <taxon>Mollisiaceae</taxon>
        <taxon>Mollisia</taxon>
    </lineage>
</organism>
<dbReference type="PIRSF" id="PIRSF000137">
    <property type="entry name" value="Alcohol_oxidase"/>
    <property type="match status" value="1"/>
</dbReference>
<dbReference type="OrthoDB" id="269227at2759"/>
<evidence type="ECO:0000313" key="9">
    <source>
        <dbReference type="Proteomes" id="UP000070700"/>
    </source>
</evidence>
<keyword evidence="9" id="KW-1185">Reference proteome</keyword>
<comment type="cofactor">
    <cofactor evidence="1 5">
        <name>FAD</name>
        <dbReference type="ChEBI" id="CHEBI:57692"/>
    </cofactor>
</comment>
<dbReference type="RefSeq" id="XP_018069568.1">
    <property type="nucleotide sequence ID" value="XM_018216957.1"/>
</dbReference>
<accession>A0A194X4V9</accession>
<dbReference type="PANTHER" id="PTHR11552:SF147">
    <property type="entry name" value="CHOLINE DEHYDROGENASE, MITOCHONDRIAL"/>
    <property type="match status" value="1"/>
</dbReference>
<dbReference type="GO" id="GO:0050660">
    <property type="term" value="F:flavin adenine dinucleotide binding"/>
    <property type="evidence" value="ECO:0007669"/>
    <property type="project" value="InterPro"/>
</dbReference>
<sequence length="628" mass="68391">MSSKNPVDTFDIIIVGGGTAGSVLAARLSSNPSLRILVLEAGQNRNEDPNVRVPGFSKYLLGNPSYDWQFQTSPEEGLNGRVIQQPRGKLWGGSSAINSHALVYPSRGYHNAWSSLLGRGAAKSAERWDWEGIKRYYRKFQTLQEPSEDVKRELSIEVSEWGVGDDAGKPQSQKNENGHEGVRASFPVTPHVLQKAWVDAIHDLGFSTSKNPLDGDLVGGSTTTNAIDSSKRERSHAGVAFLEPSTKRENLVVRSNVFVEKVMFDENEKNGNLVASGVLYRPETSQQDVTVYARQEVIICAGTYGSPKILELSGIGDREIMAAVGINCLRNLPGVGENLQDHLNFGPSVEVHDIIMTADVTARDATAAEAAKTLYEAEKKGSAAEGAAYSFSYIPLQTLSSSDEVRELDALVTKTLEENSSAISKGYNAQYEIIQRLIQDPNESTGTVFMTRKQRSFPSSGPVPGNYMTIIAMLSYPFSRGSSHITSTKSSTPPEIKFNYLQHPLDAEIFSRHVVQIGQMLTQPSLSAQLKPGGNTLPTGYSRQRIDIDDIKRYLPQYAATNYHPAGTCAMMGEELGGVVDEALKVYGTANVRVCDASVIPIVPRGNILSTVYAVAEKGADIILRAEL</sequence>
<evidence type="ECO:0000256" key="3">
    <source>
        <dbReference type="ARBA" id="ARBA00022630"/>
    </source>
</evidence>
<proteinExistence type="inferred from homology"/>
<dbReference type="InParanoid" id="A0A194X4V9"/>
<evidence type="ECO:0000259" key="7">
    <source>
        <dbReference type="PROSITE" id="PS00624"/>
    </source>
</evidence>
<evidence type="ECO:0000256" key="5">
    <source>
        <dbReference type="PIRSR" id="PIRSR000137-2"/>
    </source>
</evidence>
<protein>
    <submittedName>
        <fullName evidence="8">Alcohol oxidase</fullName>
    </submittedName>
</protein>
<dbReference type="GO" id="GO:0016614">
    <property type="term" value="F:oxidoreductase activity, acting on CH-OH group of donors"/>
    <property type="evidence" value="ECO:0007669"/>
    <property type="project" value="InterPro"/>
</dbReference>
<comment type="similarity">
    <text evidence="2">Belongs to the GMC oxidoreductase family.</text>
</comment>
<feature type="region of interest" description="Disordered" evidence="6">
    <location>
        <begin position="161"/>
        <end position="181"/>
    </location>
</feature>
<dbReference type="AlphaFoldDB" id="A0A194X4V9"/>
<evidence type="ECO:0000256" key="1">
    <source>
        <dbReference type="ARBA" id="ARBA00001974"/>
    </source>
</evidence>
<evidence type="ECO:0000256" key="4">
    <source>
        <dbReference type="ARBA" id="ARBA00022827"/>
    </source>
</evidence>
<feature type="binding site" evidence="5">
    <location>
        <position position="259"/>
    </location>
    <ligand>
        <name>FAD</name>
        <dbReference type="ChEBI" id="CHEBI:57692"/>
    </ligand>
</feature>
<dbReference type="Proteomes" id="UP000070700">
    <property type="component" value="Unassembled WGS sequence"/>
</dbReference>
<dbReference type="InterPro" id="IPR036188">
    <property type="entry name" value="FAD/NAD-bd_sf"/>
</dbReference>
<dbReference type="SUPFAM" id="SSF54373">
    <property type="entry name" value="FAD-linked reductases, C-terminal domain"/>
    <property type="match status" value="1"/>
</dbReference>
<dbReference type="EMBL" id="KQ947418">
    <property type="protein sequence ID" value="KUJ15213.1"/>
    <property type="molecule type" value="Genomic_DNA"/>
</dbReference>
<dbReference type="InterPro" id="IPR000172">
    <property type="entry name" value="GMC_OxRdtase_N"/>
</dbReference>
<dbReference type="Gene3D" id="3.50.50.60">
    <property type="entry name" value="FAD/NAD(P)-binding domain"/>
    <property type="match status" value="1"/>
</dbReference>
<keyword evidence="3" id="KW-0285">Flavoprotein</keyword>
<gene>
    <name evidence="8" type="ORF">LY89DRAFT_698094</name>
</gene>
<dbReference type="InterPro" id="IPR007867">
    <property type="entry name" value="GMC_OxRtase_C"/>
</dbReference>
<dbReference type="GeneID" id="28826683"/>
<dbReference type="Pfam" id="PF05199">
    <property type="entry name" value="GMC_oxred_C"/>
    <property type="match status" value="1"/>
</dbReference>
<dbReference type="SUPFAM" id="SSF51905">
    <property type="entry name" value="FAD/NAD(P)-binding domain"/>
    <property type="match status" value="1"/>
</dbReference>
<name>A0A194X4V9_MOLSC</name>
<evidence type="ECO:0000313" key="8">
    <source>
        <dbReference type="EMBL" id="KUJ15213.1"/>
    </source>
</evidence>
<dbReference type="PANTHER" id="PTHR11552">
    <property type="entry name" value="GLUCOSE-METHANOL-CHOLINE GMC OXIDOREDUCTASE"/>
    <property type="match status" value="1"/>
</dbReference>
<dbReference type="Pfam" id="PF00732">
    <property type="entry name" value="GMC_oxred_N"/>
    <property type="match status" value="1"/>
</dbReference>